<dbReference type="PANTHER" id="PTHR43818">
    <property type="entry name" value="BCDNA.GH03377"/>
    <property type="match status" value="1"/>
</dbReference>
<dbReference type="InterPro" id="IPR055170">
    <property type="entry name" value="GFO_IDH_MocA-like_dom"/>
</dbReference>
<keyword evidence="1" id="KW-0560">Oxidoreductase</keyword>
<organism evidence="3 4">
    <name type="scientific">Gracilibacillus boraciitolerans JCM 21714</name>
    <dbReference type="NCBI Taxonomy" id="1298598"/>
    <lineage>
        <taxon>Bacteria</taxon>
        <taxon>Bacillati</taxon>
        <taxon>Bacillota</taxon>
        <taxon>Bacilli</taxon>
        <taxon>Bacillales</taxon>
        <taxon>Bacillaceae</taxon>
        <taxon>Gracilibacillus</taxon>
    </lineage>
</organism>
<dbReference type="STRING" id="1298598.JCM21714_4238"/>
<gene>
    <name evidence="3" type="ORF">JCM21714_4238</name>
</gene>
<sequence length="182" mass="19733">MLCEKPIADNSVDAKAMAEAAEEAMKKGIVSMCAYQYRRVPAVVLAKKFIDEGSIGDILNVRATYLQSWSADPSSPLSWRFQKGVAGAGALGDIATHVIDISQYLAGDIKEVVSSVQTYIKERPVQEGGVDLLGTVKIDENAQKEPVDVDDEASFLVKFKNGAVGSIEATRNAWGKKQLYYS</sequence>
<dbReference type="AlphaFoldDB" id="W4VQJ0"/>
<dbReference type="Gene3D" id="3.30.360.10">
    <property type="entry name" value="Dihydrodipicolinate Reductase, domain 2"/>
    <property type="match status" value="1"/>
</dbReference>
<feature type="domain" description="GFO/IDH/MocA-like oxidoreductase" evidence="2">
    <location>
        <begin position="45"/>
        <end position="178"/>
    </location>
</feature>
<evidence type="ECO:0000313" key="4">
    <source>
        <dbReference type="Proteomes" id="UP000019102"/>
    </source>
</evidence>
<dbReference type="Proteomes" id="UP000019102">
    <property type="component" value="Unassembled WGS sequence"/>
</dbReference>
<dbReference type="SUPFAM" id="SSF55347">
    <property type="entry name" value="Glyceraldehyde-3-phosphate dehydrogenase-like, C-terminal domain"/>
    <property type="match status" value="1"/>
</dbReference>
<evidence type="ECO:0000256" key="1">
    <source>
        <dbReference type="ARBA" id="ARBA00023002"/>
    </source>
</evidence>
<dbReference type="eggNOG" id="COG0673">
    <property type="taxonomic scope" value="Bacteria"/>
</dbReference>
<dbReference type="Pfam" id="PF22725">
    <property type="entry name" value="GFO_IDH_MocA_C3"/>
    <property type="match status" value="1"/>
</dbReference>
<accession>W4VQJ0</accession>
<comment type="caution">
    <text evidence="3">The sequence shown here is derived from an EMBL/GenBank/DDBJ whole genome shotgun (WGS) entry which is preliminary data.</text>
</comment>
<protein>
    <submittedName>
        <fullName evidence="3">Myo-inositol 2-dehydrogenase</fullName>
    </submittedName>
</protein>
<dbReference type="Gene3D" id="3.40.50.720">
    <property type="entry name" value="NAD(P)-binding Rossmann-like Domain"/>
    <property type="match status" value="1"/>
</dbReference>
<dbReference type="EMBL" id="BAVS01000037">
    <property type="protein sequence ID" value="GAE95034.1"/>
    <property type="molecule type" value="Genomic_DNA"/>
</dbReference>
<reference evidence="3 4" key="1">
    <citation type="journal article" date="2014" name="Genome Announc.">
        <title>Draft Genome Sequence of the Boron-Tolerant and Moderately Halotolerant Bacterium Gracilibacillus boraciitolerans JCM 21714T.</title>
        <authorList>
            <person name="Ahmed I."/>
            <person name="Oshima K."/>
            <person name="Suda W."/>
            <person name="Kitamura K."/>
            <person name="Iida T."/>
            <person name="Ohmori Y."/>
            <person name="Fujiwara T."/>
            <person name="Hattori M."/>
            <person name="Ohkuma M."/>
        </authorList>
    </citation>
    <scope>NUCLEOTIDE SEQUENCE [LARGE SCALE GENOMIC DNA]</scope>
    <source>
        <strain evidence="3 4">JCM 21714</strain>
    </source>
</reference>
<evidence type="ECO:0000259" key="2">
    <source>
        <dbReference type="Pfam" id="PF22725"/>
    </source>
</evidence>
<name>W4VQJ0_9BACI</name>
<dbReference type="PANTHER" id="PTHR43818:SF11">
    <property type="entry name" value="BCDNA.GH03377"/>
    <property type="match status" value="1"/>
</dbReference>
<keyword evidence="4" id="KW-1185">Reference proteome</keyword>
<dbReference type="InterPro" id="IPR050463">
    <property type="entry name" value="Gfo/Idh/MocA_oxidrdct_glycsds"/>
</dbReference>
<evidence type="ECO:0000313" key="3">
    <source>
        <dbReference type="EMBL" id="GAE95034.1"/>
    </source>
</evidence>
<dbReference type="GO" id="GO:0016491">
    <property type="term" value="F:oxidoreductase activity"/>
    <property type="evidence" value="ECO:0007669"/>
    <property type="project" value="UniProtKB-KW"/>
</dbReference>
<proteinExistence type="predicted"/>